<feature type="non-terminal residue" evidence="1">
    <location>
        <position position="1"/>
    </location>
</feature>
<protein>
    <submittedName>
        <fullName evidence="1">Uncharacterized protein</fullName>
    </submittedName>
</protein>
<dbReference type="AlphaFoldDB" id="A0A034VM72"/>
<reference evidence="1" key="1">
    <citation type="journal article" date="2014" name="BMC Genomics">
        <title>Characterizing the developmental transcriptome of the oriental fruit fly, Bactrocera dorsalis (Diptera: Tephritidae) through comparative genomic analysis with Drosophila melanogaster utilizing modENCODE datasets.</title>
        <authorList>
            <person name="Geib S.M."/>
            <person name="Calla B."/>
            <person name="Hall B."/>
            <person name="Hou S."/>
            <person name="Manoukis N.C."/>
        </authorList>
    </citation>
    <scope>NUCLEOTIDE SEQUENCE</scope>
    <source>
        <strain evidence="1">Punador</strain>
    </source>
</reference>
<sequence>PSLIYAECYQDLLKTKHKMTMISESITIEKGESWLQKYKTVMANASLFEKRVENREFYTDPSQLYPDYLDYKEEWEWVAQDMLSDLKQSFIYRVSVNRFAIQCDCGHTHTLIQYGDIENETTRIVNHPKQIPNDCCWYKTIEREMKQVQKQLSAGAAEFPNSIGKNLFFIMKWSLAKTGRTPVLLPFEVYKEIWWNHDITGGSTEMSIVLLKLLAPEAKPVCQTKSVNKPDFERYFFKSEEIVREHGFHNFYRSLQGLQGAVIKIINRLRRTVGLYGEAIKEKNILKAMKECSNCKKYPMTKMSVFGIYAALPGSGKTTAANKGLFVGFDTDWIGIGPTWEDYSYFLRHHIPIITNQPKLFVGSGVKIQLMLSRFIRTDRKGQPMGNFQLTKTWAENAKADVNLILLSKKRRFVADAILLAQICAHLQVININMFLNKETMWSNLEEAEWHNSYGKRLREIAQGRHKEKSIQNVYK</sequence>
<organism evidence="1">
    <name type="scientific">Bactrocera dorsalis</name>
    <name type="common">Oriental fruit fly</name>
    <name type="synonym">Dacus dorsalis</name>
    <dbReference type="NCBI Taxonomy" id="27457"/>
    <lineage>
        <taxon>Eukaryota</taxon>
        <taxon>Metazoa</taxon>
        <taxon>Ecdysozoa</taxon>
        <taxon>Arthropoda</taxon>
        <taxon>Hexapoda</taxon>
        <taxon>Insecta</taxon>
        <taxon>Pterygota</taxon>
        <taxon>Neoptera</taxon>
        <taxon>Endopterygota</taxon>
        <taxon>Diptera</taxon>
        <taxon>Brachycera</taxon>
        <taxon>Muscomorpha</taxon>
        <taxon>Tephritoidea</taxon>
        <taxon>Tephritidae</taxon>
        <taxon>Bactrocera</taxon>
        <taxon>Bactrocera</taxon>
    </lineage>
</organism>
<evidence type="ECO:0000313" key="1">
    <source>
        <dbReference type="EMBL" id="JAC44431.1"/>
    </source>
</evidence>
<name>A0A034VM72_BACDO</name>
<dbReference type="EMBL" id="GAKP01014521">
    <property type="protein sequence ID" value="JAC44431.1"/>
    <property type="molecule type" value="Transcribed_RNA"/>
</dbReference>
<proteinExistence type="predicted"/>
<accession>A0A034VM72</accession>